<accession>A0ABW1WYZ2</accession>
<evidence type="ECO:0000256" key="1">
    <source>
        <dbReference type="ARBA" id="ARBA00022490"/>
    </source>
</evidence>
<evidence type="ECO:0000256" key="2">
    <source>
        <dbReference type="ARBA" id="ARBA00022598"/>
    </source>
</evidence>
<dbReference type="Proteomes" id="UP001596266">
    <property type="component" value="Unassembled WGS sequence"/>
</dbReference>
<dbReference type="HAMAP" id="MF_01161">
    <property type="entry name" value="tRNA_Ile_lys_synt"/>
    <property type="match status" value="1"/>
</dbReference>
<evidence type="ECO:0000313" key="10">
    <source>
        <dbReference type="EMBL" id="MFC6396434.1"/>
    </source>
</evidence>
<dbReference type="InterPro" id="IPR012795">
    <property type="entry name" value="tRNA_Ile_lys_synt_N"/>
</dbReference>
<evidence type="ECO:0000256" key="3">
    <source>
        <dbReference type="ARBA" id="ARBA00022694"/>
    </source>
</evidence>
<keyword evidence="5 7" id="KW-0067">ATP-binding</keyword>
<feature type="domain" description="tRNA(Ile)-lysidine/2-thiocytidine synthase N-terminal" evidence="8">
    <location>
        <begin position="30"/>
        <end position="198"/>
    </location>
</feature>
<reference evidence="11" key="1">
    <citation type="journal article" date="2019" name="Int. J. Syst. Evol. Microbiol.">
        <title>The Global Catalogue of Microorganisms (GCM) 10K type strain sequencing project: providing services to taxonomists for standard genome sequencing and annotation.</title>
        <authorList>
            <consortium name="The Broad Institute Genomics Platform"/>
            <consortium name="The Broad Institute Genome Sequencing Center for Infectious Disease"/>
            <person name="Wu L."/>
            <person name="Ma J."/>
        </authorList>
    </citation>
    <scope>NUCLEOTIDE SEQUENCE [LARGE SCALE GENOMIC DNA]</scope>
    <source>
        <strain evidence="11">CGMCC 1.15277</strain>
    </source>
</reference>
<proteinExistence type="inferred from homology"/>
<name>A0ABW1WYZ2_9ACTN</name>
<dbReference type="CDD" id="cd01992">
    <property type="entry name" value="TilS_N"/>
    <property type="match status" value="1"/>
</dbReference>
<dbReference type="InterPro" id="IPR012094">
    <property type="entry name" value="tRNA_Ile_lys_synt"/>
</dbReference>
<evidence type="ECO:0000259" key="9">
    <source>
        <dbReference type="Pfam" id="PF09179"/>
    </source>
</evidence>
<dbReference type="EC" id="6.3.4.19" evidence="7"/>
<evidence type="ECO:0000313" key="11">
    <source>
        <dbReference type="Proteomes" id="UP001596266"/>
    </source>
</evidence>
<keyword evidence="3 7" id="KW-0819">tRNA processing</keyword>
<evidence type="ECO:0000256" key="5">
    <source>
        <dbReference type="ARBA" id="ARBA00022840"/>
    </source>
</evidence>
<gene>
    <name evidence="7 10" type="primary">tilS</name>
    <name evidence="10" type="ORF">ACFP57_05450</name>
</gene>
<organism evidence="10 11">
    <name type="scientific">Luteococcus sanguinis</name>
    <dbReference type="NCBI Taxonomy" id="174038"/>
    <lineage>
        <taxon>Bacteria</taxon>
        <taxon>Bacillati</taxon>
        <taxon>Actinomycetota</taxon>
        <taxon>Actinomycetes</taxon>
        <taxon>Propionibacteriales</taxon>
        <taxon>Propionibacteriaceae</taxon>
        <taxon>Luteococcus</taxon>
    </lineage>
</organism>
<comment type="domain">
    <text evidence="7">The N-terminal region contains the highly conserved SGGXDS motif, predicted to be a P-loop motif involved in ATP binding.</text>
</comment>
<comment type="caution">
    <text evidence="10">The sequence shown here is derived from an EMBL/GenBank/DDBJ whole genome shotgun (WGS) entry which is preliminary data.</text>
</comment>
<sequence>MARRALSAAQLAVVQAVRSALLDDGRPLRLGLSGGADSWALAAAVAHLGVPARVVVIDHQLQPGSGELAATVAERAKGLGLDAEVVAVEVLNSGGGLEAAARSARLAALCQPGTTVLLGHTLDDQAEQVLLGLARGSGAASLQGIAPVAARGEATIVRPLLGLRREITARAAADWGIEAWQDPMNGDPRFLRVRVRREVLPMLDEALGPRVREALARTASMLREDNDLLDELAGEALWRCRSPRGLSCEALGGEPPALATRVLRGWLVAAGVREPSRAQVLAVQALVHDWRGQRGVDLPGGLRVGRCRGELVIGPVPAS</sequence>
<evidence type="ECO:0000256" key="7">
    <source>
        <dbReference type="HAMAP-Rule" id="MF_01161"/>
    </source>
</evidence>
<dbReference type="Gene3D" id="3.40.50.620">
    <property type="entry name" value="HUPs"/>
    <property type="match status" value="1"/>
</dbReference>
<dbReference type="Gene3D" id="1.20.59.20">
    <property type="match status" value="1"/>
</dbReference>
<dbReference type="EMBL" id="JBHSUA010000009">
    <property type="protein sequence ID" value="MFC6396434.1"/>
    <property type="molecule type" value="Genomic_DNA"/>
</dbReference>
<dbReference type="InterPro" id="IPR011063">
    <property type="entry name" value="TilS/TtcA_N"/>
</dbReference>
<evidence type="ECO:0000256" key="4">
    <source>
        <dbReference type="ARBA" id="ARBA00022741"/>
    </source>
</evidence>
<dbReference type="Pfam" id="PF09179">
    <property type="entry name" value="TilS"/>
    <property type="match status" value="1"/>
</dbReference>
<dbReference type="RefSeq" id="WP_343884927.1">
    <property type="nucleotide sequence ID" value="NZ_BAAAKI010000004.1"/>
</dbReference>
<keyword evidence="1 7" id="KW-0963">Cytoplasm</keyword>
<dbReference type="GO" id="GO:0032267">
    <property type="term" value="F:tRNA(Ile)-lysidine synthase activity"/>
    <property type="evidence" value="ECO:0007669"/>
    <property type="project" value="UniProtKB-EC"/>
</dbReference>
<comment type="similarity">
    <text evidence="7">Belongs to the tRNA(Ile)-lysidine synthase family.</text>
</comment>
<dbReference type="NCBIfam" id="TIGR02432">
    <property type="entry name" value="lysidine_TilS_N"/>
    <property type="match status" value="1"/>
</dbReference>
<evidence type="ECO:0000256" key="6">
    <source>
        <dbReference type="ARBA" id="ARBA00048539"/>
    </source>
</evidence>
<keyword evidence="11" id="KW-1185">Reference proteome</keyword>
<dbReference type="SUPFAM" id="SSF52402">
    <property type="entry name" value="Adenine nucleotide alpha hydrolases-like"/>
    <property type="match status" value="1"/>
</dbReference>
<comment type="subcellular location">
    <subcellularLocation>
        <location evidence="7">Cytoplasm</location>
    </subcellularLocation>
</comment>
<dbReference type="SUPFAM" id="SSF82829">
    <property type="entry name" value="MesJ substrate recognition domain-like"/>
    <property type="match status" value="1"/>
</dbReference>
<evidence type="ECO:0000259" key="8">
    <source>
        <dbReference type="Pfam" id="PF01171"/>
    </source>
</evidence>
<dbReference type="PANTHER" id="PTHR43033:SF1">
    <property type="entry name" value="TRNA(ILE)-LYSIDINE SYNTHASE-RELATED"/>
    <property type="match status" value="1"/>
</dbReference>
<keyword evidence="4 7" id="KW-0547">Nucleotide-binding</keyword>
<dbReference type="InterPro" id="IPR014729">
    <property type="entry name" value="Rossmann-like_a/b/a_fold"/>
</dbReference>
<feature type="domain" description="tRNA(Ile)-lysidine synthase substrate-binding" evidence="9">
    <location>
        <begin position="246"/>
        <end position="311"/>
    </location>
</feature>
<dbReference type="Pfam" id="PF01171">
    <property type="entry name" value="ATP_bind_3"/>
    <property type="match status" value="1"/>
</dbReference>
<feature type="binding site" evidence="7">
    <location>
        <begin position="33"/>
        <end position="38"/>
    </location>
    <ligand>
        <name>ATP</name>
        <dbReference type="ChEBI" id="CHEBI:30616"/>
    </ligand>
</feature>
<comment type="function">
    <text evidence="7">Ligates lysine onto the cytidine present at position 34 of the AUA codon-specific tRNA(Ile) that contains the anticodon CAU, in an ATP-dependent manner. Cytidine is converted to lysidine, thus changing the amino acid specificity of the tRNA from methionine to isoleucine.</text>
</comment>
<protein>
    <recommendedName>
        <fullName evidence="7">tRNA(Ile)-lysidine synthase</fullName>
        <ecNumber evidence="7">6.3.4.19</ecNumber>
    </recommendedName>
    <alternativeName>
        <fullName evidence="7">tRNA(Ile)-2-lysyl-cytidine synthase</fullName>
    </alternativeName>
    <alternativeName>
        <fullName evidence="7">tRNA(Ile)-lysidine synthetase</fullName>
    </alternativeName>
</protein>
<comment type="catalytic activity">
    <reaction evidence="6 7">
        <text>cytidine(34) in tRNA(Ile2) + L-lysine + ATP = lysidine(34) in tRNA(Ile2) + AMP + diphosphate + H(+)</text>
        <dbReference type="Rhea" id="RHEA:43744"/>
        <dbReference type="Rhea" id="RHEA-COMP:10625"/>
        <dbReference type="Rhea" id="RHEA-COMP:10670"/>
        <dbReference type="ChEBI" id="CHEBI:15378"/>
        <dbReference type="ChEBI" id="CHEBI:30616"/>
        <dbReference type="ChEBI" id="CHEBI:32551"/>
        <dbReference type="ChEBI" id="CHEBI:33019"/>
        <dbReference type="ChEBI" id="CHEBI:82748"/>
        <dbReference type="ChEBI" id="CHEBI:83665"/>
        <dbReference type="ChEBI" id="CHEBI:456215"/>
        <dbReference type="EC" id="6.3.4.19"/>
    </reaction>
</comment>
<keyword evidence="2 7" id="KW-0436">Ligase</keyword>
<dbReference type="PANTHER" id="PTHR43033">
    <property type="entry name" value="TRNA(ILE)-LYSIDINE SYNTHASE-RELATED"/>
    <property type="match status" value="1"/>
</dbReference>
<dbReference type="InterPro" id="IPR015262">
    <property type="entry name" value="tRNA_Ile_lys_synt_subst-bd"/>
</dbReference>